<name>A0AC35U6E5_9BILA</name>
<reference evidence="2" key="1">
    <citation type="submission" date="2016-11" db="UniProtKB">
        <authorList>
            <consortium name="WormBaseParasite"/>
        </authorList>
    </citation>
    <scope>IDENTIFICATION</scope>
    <source>
        <strain evidence="2">KR3021</strain>
    </source>
</reference>
<accession>A0AC35U6E5</accession>
<evidence type="ECO:0000313" key="1">
    <source>
        <dbReference type="Proteomes" id="UP000095286"/>
    </source>
</evidence>
<proteinExistence type="predicted"/>
<organism evidence="1 2">
    <name type="scientific">Rhabditophanes sp. KR3021</name>
    <dbReference type="NCBI Taxonomy" id="114890"/>
    <lineage>
        <taxon>Eukaryota</taxon>
        <taxon>Metazoa</taxon>
        <taxon>Ecdysozoa</taxon>
        <taxon>Nematoda</taxon>
        <taxon>Chromadorea</taxon>
        <taxon>Rhabditida</taxon>
        <taxon>Tylenchina</taxon>
        <taxon>Panagrolaimomorpha</taxon>
        <taxon>Strongyloidoidea</taxon>
        <taxon>Alloionematidae</taxon>
        <taxon>Rhabditophanes</taxon>
    </lineage>
</organism>
<dbReference type="Proteomes" id="UP000095286">
    <property type="component" value="Unplaced"/>
</dbReference>
<evidence type="ECO:0000313" key="2">
    <source>
        <dbReference type="WBParaSite" id="RSKR_0000811900.1"/>
    </source>
</evidence>
<dbReference type="WBParaSite" id="RSKR_0000811900.1">
    <property type="protein sequence ID" value="RSKR_0000811900.1"/>
    <property type="gene ID" value="RSKR_0000811900"/>
</dbReference>
<sequence>MSSSSSGGLTSDEDIHYSDESDCDNSNDESFVFQMEKKYLDNEEALEFIEMFGISPCHLAVKHCLELVILNRTNISCIGNEERFASMVKNVCDLDLGWNNIHEWKFLLVALQHLPLLQCLNITSSRLKPSPDHLLDVFVEVGFFPESNGDVSKDALYIYPSTYNESSILNNIKQFCFPWKSPQSQSSTIQLFTFVLTDGQGYYTYGYCRFNPTSNTCICLLSSLPWHNFYYKLLNFISEIINNGEKDELNEILQVLHDYGLPPQGSIVKLDAGELGKIEIGIPFPGALESMQNDKFLMEFYNAMEEKDMIKYYNGLLKERRVIITGTKMSQICACCFAVDHLLYPFNWQNLFIPILPHSLLNYLSAPMPFIMGVHKSTFDSIRASEISEAIIYDIDKKLFSTPFEKDVLPPKLNSFLKSELNYLADNFLTESLTRVFLRANVLLFGRYRQGLKKADGSSIVSWNRNIFIEAQHNVIKEFSIALLGKDGVQYFERFVDERVSLLNEGLSINDEFEKEFCRLDNNTGKIFNKSGKDMFDKTISNFKQTISQITKQDGKSVVKKWTAKAHKRRTASPICSSPVIISSSNPSSSPVSQLSSSSSNSSHPNSNRESGIFASNSDNIIEDLISFDTIPMVPSQPPPVLSPNETIKRRQNWEMFE</sequence>
<protein>
    <submittedName>
        <fullName evidence="2">UDENN domain-containing protein</fullName>
    </submittedName>
</protein>